<accession>A0A7S2X7P2</accession>
<sequence length="117" mass="13272">MKLRILIIIFDSAPFAERDCRTGSACDGIHRMCSAYSCVTTYLFEMIASVGPISGIKIILNIAPLVIERTNLNKAALSDCLFPDLFQYKLRKGGIIHHEIREFIVAWRRERGSLRDV</sequence>
<proteinExistence type="predicted"/>
<reference evidence="1" key="1">
    <citation type="submission" date="2021-01" db="EMBL/GenBank/DDBJ databases">
        <authorList>
            <person name="Corre E."/>
            <person name="Pelletier E."/>
            <person name="Niang G."/>
            <person name="Scheremetjew M."/>
            <person name="Finn R."/>
            <person name="Kale V."/>
            <person name="Holt S."/>
            <person name="Cochrane G."/>
            <person name="Meng A."/>
            <person name="Brown T."/>
            <person name="Cohen L."/>
        </authorList>
    </citation>
    <scope>NUCLEOTIDE SEQUENCE</scope>
    <source>
        <strain evidence="1">CCMP622</strain>
    </source>
</reference>
<dbReference type="EMBL" id="HBHP01006358">
    <property type="protein sequence ID" value="CAD9751940.1"/>
    <property type="molecule type" value="Transcribed_RNA"/>
</dbReference>
<organism evidence="1">
    <name type="scientific">Lotharella oceanica</name>
    <dbReference type="NCBI Taxonomy" id="641309"/>
    <lineage>
        <taxon>Eukaryota</taxon>
        <taxon>Sar</taxon>
        <taxon>Rhizaria</taxon>
        <taxon>Cercozoa</taxon>
        <taxon>Chlorarachniophyceae</taxon>
        <taxon>Lotharella</taxon>
    </lineage>
</organism>
<evidence type="ECO:0000313" key="1">
    <source>
        <dbReference type="EMBL" id="CAD9751940.1"/>
    </source>
</evidence>
<protein>
    <submittedName>
        <fullName evidence="1">Uncharacterized protein</fullName>
    </submittedName>
</protein>
<name>A0A7S2X7P2_9EUKA</name>
<dbReference type="AlphaFoldDB" id="A0A7S2X7P2"/>
<gene>
    <name evidence="1" type="ORF">LSP00402_LOCUS3944</name>
</gene>